<dbReference type="InterPro" id="IPR008928">
    <property type="entry name" value="6-hairpin_glycosidase_sf"/>
</dbReference>
<accession>A0A4P6FDF7</accession>
<dbReference type="EMBL" id="CP035493">
    <property type="protein sequence ID" value="QAY71657.1"/>
    <property type="molecule type" value="Genomic_DNA"/>
</dbReference>
<proteinExistence type="predicted"/>
<sequence>MTLPLGLSVTVLDGAGTRFPVPLAGVVAPEPAGQPAWQGVVEPDAGAPVTVRVDVIGVGTNDSAARLTDIAATPAGLRLRVTARADVAAVDMNLLVEASVPAADPWWLIPGLFYGENRPADCDRLFPRFEVGGADPAGLVSDHWSFSSDRAATPLPCVWGDDDGVGLGIDEQSGFGPTGVGLAHRDGVATVHVVAPYREDPVTYYGSAEAMPPLRQLHRLEPGAPAAFEVTVHALGTDRHAYAPILRERWESTAEGREPAAWVSVPEAADLTASGLLDWHYDPYPGVLLETVGFDRGIDFNGDHVDRQAMHIGWVSGIPWAYALLAHGLRAGEGPQVDAAVKVIDFCCAELSPSGTFWGTWYRGTGWTQSWTFIKRGLHARTLGEATHFLVRAVLAERAAGREHPTWLAALRSNLSVMAGRQRDDGNLGAIHHAETGEVLQWRGAAGLTWIPAFVEAVEAGLADGLDERWLTTAMRAGEHYAQYVDREYIHGAPEDVDLAPTSEDGYAAVMAYMALYRATGQEKWLGLARRSADWTLTFRYTYDVTFDPQTLLGVYGFATRGGDQASTSNQHLASYGLICTQELLDLSDALGDPYYAERALETLDCFRQFIARRDGDFNAYRGMVTERFYQTECFQPKGMLLTLSHAWCVGVTLLGCEQVLARELVAATV</sequence>
<dbReference type="GO" id="GO:0005975">
    <property type="term" value="P:carbohydrate metabolic process"/>
    <property type="evidence" value="ECO:0007669"/>
    <property type="project" value="InterPro"/>
</dbReference>
<name>A0A4P6FDF7_9MICO</name>
<evidence type="ECO:0000313" key="1">
    <source>
        <dbReference type="EMBL" id="QAY71657.1"/>
    </source>
</evidence>
<gene>
    <name evidence="1" type="ORF">ET471_17780</name>
</gene>
<keyword evidence="2" id="KW-1185">Reference proteome</keyword>
<dbReference type="AlphaFoldDB" id="A0A4P6FDF7"/>
<dbReference type="Proteomes" id="UP000292118">
    <property type="component" value="Chromosome"/>
</dbReference>
<dbReference type="SUPFAM" id="SSF48208">
    <property type="entry name" value="Six-hairpin glycosidases"/>
    <property type="match status" value="1"/>
</dbReference>
<protein>
    <submittedName>
        <fullName evidence="1">Uncharacterized protein</fullName>
    </submittedName>
</protein>
<evidence type="ECO:0000313" key="2">
    <source>
        <dbReference type="Proteomes" id="UP000292118"/>
    </source>
</evidence>
<dbReference type="RefSeq" id="WP_129190558.1">
    <property type="nucleotide sequence ID" value="NZ_CP035493.1"/>
</dbReference>
<organism evidence="1 2">
    <name type="scientific">Xylanimonas protaetiae</name>
    <dbReference type="NCBI Taxonomy" id="2509457"/>
    <lineage>
        <taxon>Bacteria</taxon>
        <taxon>Bacillati</taxon>
        <taxon>Actinomycetota</taxon>
        <taxon>Actinomycetes</taxon>
        <taxon>Micrococcales</taxon>
        <taxon>Promicromonosporaceae</taxon>
        <taxon>Xylanimonas</taxon>
    </lineage>
</organism>
<dbReference type="KEGG" id="xya:ET471_17780"/>
<reference evidence="1 2" key="1">
    <citation type="submission" date="2019-01" db="EMBL/GenBank/DDBJ databases">
        <title>Genome sequencing of strain FW10M-9.</title>
        <authorList>
            <person name="Heo J."/>
            <person name="Kim S.-J."/>
            <person name="Kim J.-S."/>
            <person name="Hong S.-B."/>
            <person name="Kwon S.-W."/>
        </authorList>
    </citation>
    <scope>NUCLEOTIDE SEQUENCE [LARGE SCALE GENOMIC DNA]</scope>
    <source>
        <strain evidence="1 2">FW10M-9</strain>
    </source>
</reference>
<dbReference type="OrthoDB" id="9762016at2"/>